<name>E1Z4F2_CHLVA</name>
<sequence length="618" mass="66502">MVAPSVCPKGYRLPPGIALVLGVLIGLSLLPVLKSLFGAQLFSCTCVSLCPNSPRNLTAAAQSAAGGEAGPFSSFIYPTWPSTELSPADFIPPAPKSKKRAVDEEVLWGYVPALDPRGLQRGLLHHGDPARLRRALHKLMSGQKTVVAAVGGSISVGRGSATQGTDIDTAWPSYLDQFHAWLRAAFPASKPELVNKAQSGSTSNIFDACAEVMVPEDADIVVVEFAMNDGTQVDCARDGSGTVPARGSFERLLRKLQALPNRPAVVVLNAYSFIRGSVGSYLKNAENEMSIIAAYYGLPTLSMRAAVFHQMLRNQYGYRVDRVRTENLESSKPNELFLFDISHPYGPTGHRYMAELLIGLAQLTAGSLQARPLQEAEHEVAQEVLPPPIIPGNYDKKAASCLMSRNFEDVVVEKKGFKWVNERPDAKSENDEKWGWIGGKPGDFVVLGVDSRSSGDGAGEGASVADVLLPVLNQRAHVILDSYNHLRGPVTTPLNTSAVMRGIPDAEAASEEEEEEKQQGAMSQGMGKAEVECISGCECETTVLDGWWERHASLQVMHTVMVTEHPKCRIKLTVLDESSGKGKAAGHKVKLTAALVLAGTSTEGLSKPGRLSAIARRR</sequence>
<dbReference type="Pfam" id="PF13472">
    <property type="entry name" value="Lipase_GDSL_2"/>
    <property type="match status" value="1"/>
</dbReference>
<dbReference type="AlphaFoldDB" id="E1Z4F2"/>
<dbReference type="GeneID" id="17358627"/>
<gene>
    <name evidence="2" type="ORF">CHLNCDRAFT_137755</name>
</gene>
<dbReference type="InterPro" id="IPR036514">
    <property type="entry name" value="SGNH_hydro_sf"/>
</dbReference>
<feature type="domain" description="SGNH hydrolase-type esterase" evidence="1">
    <location>
        <begin position="149"/>
        <end position="306"/>
    </location>
</feature>
<dbReference type="Gene3D" id="3.40.50.1110">
    <property type="entry name" value="SGNH hydrolase"/>
    <property type="match status" value="1"/>
</dbReference>
<organism evidence="3">
    <name type="scientific">Chlorella variabilis</name>
    <name type="common">Green alga</name>
    <dbReference type="NCBI Taxonomy" id="554065"/>
    <lineage>
        <taxon>Eukaryota</taxon>
        <taxon>Viridiplantae</taxon>
        <taxon>Chlorophyta</taxon>
        <taxon>core chlorophytes</taxon>
        <taxon>Trebouxiophyceae</taxon>
        <taxon>Chlorellales</taxon>
        <taxon>Chlorellaceae</taxon>
        <taxon>Chlorella clade</taxon>
        <taxon>Chlorella</taxon>
    </lineage>
</organism>
<proteinExistence type="predicted"/>
<dbReference type="CDD" id="cd00229">
    <property type="entry name" value="SGNH_hydrolase"/>
    <property type="match status" value="1"/>
</dbReference>
<dbReference type="EMBL" id="GL433836">
    <property type="protein sequence ID" value="EFN59047.1"/>
    <property type="molecule type" value="Genomic_DNA"/>
</dbReference>
<dbReference type="RefSeq" id="XP_005851149.1">
    <property type="nucleotide sequence ID" value="XM_005851087.1"/>
</dbReference>
<evidence type="ECO:0000259" key="1">
    <source>
        <dbReference type="Pfam" id="PF13472"/>
    </source>
</evidence>
<keyword evidence="3" id="KW-1185">Reference proteome</keyword>
<evidence type="ECO:0000313" key="2">
    <source>
        <dbReference type="EMBL" id="EFN59047.1"/>
    </source>
</evidence>
<reference evidence="2 3" key="1">
    <citation type="journal article" date="2010" name="Plant Cell">
        <title>The Chlorella variabilis NC64A genome reveals adaptation to photosymbiosis, coevolution with viruses, and cryptic sex.</title>
        <authorList>
            <person name="Blanc G."/>
            <person name="Duncan G."/>
            <person name="Agarkova I."/>
            <person name="Borodovsky M."/>
            <person name="Gurnon J."/>
            <person name="Kuo A."/>
            <person name="Lindquist E."/>
            <person name="Lucas S."/>
            <person name="Pangilinan J."/>
            <person name="Polle J."/>
            <person name="Salamov A."/>
            <person name="Terry A."/>
            <person name="Yamada T."/>
            <person name="Dunigan D.D."/>
            <person name="Grigoriev I.V."/>
            <person name="Claverie J.M."/>
            <person name="Van Etten J.L."/>
        </authorList>
    </citation>
    <scope>NUCLEOTIDE SEQUENCE [LARGE SCALE GENOMIC DNA]</scope>
    <source>
        <strain evidence="2 3">NC64A</strain>
    </source>
</reference>
<dbReference type="KEGG" id="cvr:CHLNCDRAFT_137755"/>
<dbReference type="PANTHER" id="PTHR34407">
    <property type="entry name" value="EXPRESSED PROTEIN"/>
    <property type="match status" value="1"/>
</dbReference>
<accession>E1Z4F2</accession>
<dbReference type="PANTHER" id="PTHR34407:SF1">
    <property type="entry name" value="SGNH HYDROLASE-TYPE ESTERASE DOMAIN-CONTAINING PROTEIN"/>
    <property type="match status" value="1"/>
</dbReference>
<dbReference type="Proteomes" id="UP000008141">
    <property type="component" value="Unassembled WGS sequence"/>
</dbReference>
<dbReference type="SUPFAM" id="SSF52266">
    <property type="entry name" value="SGNH hydrolase"/>
    <property type="match status" value="1"/>
</dbReference>
<protein>
    <submittedName>
        <fullName evidence="2">Expressed protein</fullName>
    </submittedName>
</protein>
<dbReference type="eggNOG" id="ENOG502SWQK">
    <property type="taxonomic scope" value="Eukaryota"/>
</dbReference>
<dbReference type="OMA" id="WWERHAS"/>
<dbReference type="InParanoid" id="E1Z4F2"/>
<evidence type="ECO:0000313" key="3">
    <source>
        <dbReference type="Proteomes" id="UP000008141"/>
    </source>
</evidence>
<dbReference type="InterPro" id="IPR013830">
    <property type="entry name" value="SGNH_hydro"/>
</dbReference>
<dbReference type="OrthoDB" id="544608at2759"/>